<keyword evidence="6" id="KW-0175">Coiled coil</keyword>
<dbReference type="GO" id="GO:0005634">
    <property type="term" value="C:nucleus"/>
    <property type="evidence" value="ECO:0007669"/>
    <property type="project" value="UniProtKB-SubCell"/>
</dbReference>
<dbReference type="InterPro" id="IPR001005">
    <property type="entry name" value="SANT/Myb"/>
</dbReference>
<dbReference type="Pfam" id="PF00249">
    <property type="entry name" value="Myb_DNA-binding"/>
    <property type="match status" value="1"/>
</dbReference>
<sequence>MTASPSDLTLDCRPQGDSMLLESFREQPKPKTQTMEEYVARLEEELHKIDAFKRELPLCIQLLTNAMEFSRQQLQSYKENQGTRPVLEEFIPLKHSKSEGSDQQPLLSNSSEKANWMTSAQLWSPASDGNMQNTCPKEADISFSIGPELGLYTQRRSGRAFQPFTKEGNVGPSPVIQALPGSVMASIDCRRESEDKQCSEIAENGVNGSRGEISGKGTNIVVGGKAVDTQITTTFSTANAQAATNSVSPTQAHRKARRCWSPDLHRRFVNALQMLGGSQAATPKQIRELMKVEGLTNDEVKSHLQKYRLHTRRPSPRPQAGVAAAPQLVVLGGIWVPTEYADAAATAHVGTPAIYSPHPSSQLPPHYYPQPVPQEFYPPAPLHQPLLHQHHPAVHHQLHVYQTSSQAHSSPEANAGGTGDRSESMEDGKSHSSSWKVDSGDQKIERERNWPSLEMVMRRATEVI</sequence>
<dbReference type="PANTHER" id="PTHR31003">
    <property type="entry name" value="MYB FAMILY TRANSCRIPTION FACTOR"/>
    <property type="match status" value="1"/>
</dbReference>
<dbReference type="SUPFAM" id="SSF46689">
    <property type="entry name" value="Homeodomain-like"/>
    <property type="match status" value="1"/>
</dbReference>
<dbReference type="Proteomes" id="UP001279734">
    <property type="component" value="Unassembled WGS sequence"/>
</dbReference>
<evidence type="ECO:0000259" key="8">
    <source>
        <dbReference type="PROSITE" id="PS51294"/>
    </source>
</evidence>
<evidence type="ECO:0000256" key="1">
    <source>
        <dbReference type="ARBA" id="ARBA00004123"/>
    </source>
</evidence>
<keyword evidence="3" id="KW-0238">DNA-binding</keyword>
<name>A0AAD3TK78_NEPGR</name>
<keyword evidence="10" id="KW-1185">Reference proteome</keyword>
<feature type="compositionally biased region" description="Basic and acidic residues" evidence="7">
    <location>
        <begin position="438"/>
        <end position="449"/>
    </location>
</feature>
<dbReference type="FunFam" id="1.10.10.60:FF:000002">
    <property type="entry name" value="Myb family transcription factor"/>
    <property type="match status" value="1"/>
</dbReference>
<feature type="coiled-coil region" evidence="6">
    <location>
        <begin position="35"/>
        <end position="80"/>
    </location>
</feature>
<keyword evidence="2" id="KW-0805">Transcription regulation</keyword>
<dbReference type="InterPro" id="IPR058673">
    <property type="entry name" value="HHO5-like_N"/>
</dbReference>
<evidence type="ECO:0000256" key="2">
    <source>
        <dbReference type="ARBA" id="ARBA00023015"/>
    </source>
</evidence>
<dbReference type="InterPro" id="IPR006447">
    <property type="entry name" value="Myb_dom_plants"/>
</dbReference>
<keyword evidence="4" id="KW-0804">Transcription</keyword>
<dbReference type="Pfam" id="PF26575">
    <property type="entry name" value="HHO5_N"/>
    <property type="match status" value="1"/>
</dbReference>
<feature type="domain" description="HTH myb-type" evidence="8">
    <location>
        <begin position="252"/>
        <end position="312"/>
    </location>
</feature>
<dbReference type="GO" id="GO:0003700">
    <property type="term" value="F:DNA-binding transcription factor activity"/>
    <property type="evidence" value="ECO:0007669"/>
    <property type="project" value="InterPro"/>
</dbReference>
<feature type="region of interest" description="Disordered" evidence="7">
    <location>
        <begin position="401"/>
        <end position="449"/>
    </location>
</feature>
<keyword evidence="5" id="KW-0539">Nucleus</keyword>
<dbReference type="Gene3D" id="1.10.10.60">
    <property type="entry name" value="Homeodomain-like"/>
    <property type="match status" value="1"/>
</dbReference>
<dbReference type="GO" id="GO:0003677">
    <property type="term" value="F:DNA binding"/>
    <property type="evidence" value="ECO:0007669"/>
    <property type="project" value="UniProtKB-KW"/>
</dbReference>
<protein>
    <recommendedName>
        <fullName evidence="8">HTH myb-type domain-containing protein</fullName>
    </recommendedName>
</protein>
<evidence type="ECO:0000256" key="6">
    <source>
        <dbReference type="SAM" id="Coils"/>
    </source>
</evidence>
<dbReference type="NCBIfam" id="TIGR01557">
    <property type="entry name" value="myb_SHAQKYF"/>
    <property type="match status" value="1"/>
</dbReference>
<gene>
    <name evidence="9" type="ORF">Nepgr_032557</name>
</gene>
<feature type="compositionally biased region" description="Polar residues" evidence="7">
    <location>
        <begin position="401"/>
        <end position="412"/>
    </location>
</feature>
<proteinExistence type="predicted"/>
<dbReference type="InterPro" id="IPR009057">
    <property type="entry name" value="Homeodomain-like_sf"/>
</dbReference>
<dbReference type="InterPro" id="IPR044787">
    <property type="entry name" value="HHO5-like"/>
</dbReference>
<evidence type="ECO:0000256" key="5">
    <source>
        <dbReference type="ARBA" id="ARBA00023242"/>
    </source>
</evidence>
<dbReference type="EMBL" id="BSYO01000038">
    <property type="protein sequence ID" value="GMH30714.1"/>
    <property type="molecule type" value="Genomic_DNA"/>
</dbReference>
<dbReference type="AlphaFoldDB" id="A0AAD3TK78"/>
<evidence type="ECO:0000256" key="4">
    <source>
        <dbReference type="ARBA" id="ARBA00023163"/>
    </source>
</evidence>
<evidence type="ECO:0000313" key="10">
    <source>
        <dbReference type="Proteomes" id="UP001279734"/>
    </source>
</evidence>
<dbReference type="InterPro" id="IPR017930">
    <property type="entry name" value="Myb_dom"/>
</dbReference>
<evidence type="ECO:0000256" key="7">
    <source>
        <dbReference type="SAM" id="MobiDB-lite"/>
    </source>
</evidence>
<dbReference type="PANTHER" id="PTHR31003:SF19">
    <property type="entry name" value="MYB FAMILY TRANSCRIPTION FACTOR EFM"/>
    <property type="match status" value="1"/>
</dbReference>
<dbReference type="PROSITE" id="PS51294">
    <property type="entry name" value="HTH_MYB"/>
    <property type="match status" value="1"/>
</dbReference>
<accession>A0AAD3TK78</accession>
<evidence type="ECO:0000256" key="3">
    <source>
        <dbReference type="ARBA" id="ARBA00023125"/>
    </source>
</evidence>
<reference evidence="9" key="1">
    <citation type="submission" date="2023-05" db="EMBL/GenBank/DDBJ databases">
        <title>Nepenthes gracilis genome sequencing.</title>
        <authorList>
            <person name="Fukushima K."/>
        </authorList>
    </citation>
    <scope>NUCLEOTIDE SEQUENCE</scope>
    <source>
        <strain evidence="9">SING2019-196</strain>
    </source>
</reference>
<evidence type="ECO:0000313" key="9">
    <source>
        <dbReference type="EMBL" id="GMH30714.1"/>
    </source>
</evidence>
<organism evidence="9 10">
    <name type="scientific">Nepenthes gracilis</name>
    <name type="common">Slender pitcher plant</name>
    <dbReference type="NCBI Taxonomy" id="150966"/>
    <lineage>
        <taxon>Eukaryota</taxon>
        <taxon>Viridiplantae</taxon>
        <taxon>Streptophyta</taxon>
        <taxon>Embryophyta</taxon>
        <taxon>Tracheophyta</taxon>
        <taxon>Spermatophyta</taxon>
        <taxon>Magnoliopsida</taxon>
        <taxon>eudicotyledons</taxon>
        <taxon>Gunneridae</taxon>
        <taxon>Pentapetalae</taxon>
        <taxon>Caryophyllales</taxon>
        <taxon>Nepenthaceae</taxon>
        <taxon>Nepenthes</taxon>
    </lineage>
</organism>
<comment type="subcellular location">
    <subcellularLocation>
        <location evidence="1">Nucleus</location>
    </subcellularLocation>
</comment>
<feature type="compositionally biased region" description="Basic and acidic residues" evidence="7">
    <location>
        <begin position="420"/>
        <end position="430"/>
    </location>
</feature>
<comment type="caution">
    <text evidence="9">The sequence shown here is derived from an EMBL/GenBank/DDBJ whole genome shotgun (WGS) entry which is preliminary data.</text>
</comment>